<feature type="transmembrane region" description="Helical" evidence="6">
    <location>
        <begin position="214"/>
        <end position="237"/>
    </location>
</feature>
<evidence type="ECO:0000256" key="3">
    <source>
        <dbReference type="ARBA" id="ARBA00022692"/>
    </source>
</evidence>
<protein>
    <submittedName>
        <fullName evidence="7">Uncharacterized protein</fullName>
    </submittedName>
</protein>
<gene>
    <name evidence="7" type="ORF">PAC_05412</name>
</gene>
<evidence type="ECO:0000256" key="5">
    <source>
        <dbReference type="ARBA" id="ARBA00023136"/>
    </source>
</evidence>
<sequence length="267" mass="30515">MMGSNDVPPPHVSTNLIPIANALLQAGGGLWTVTYILLTRQSFKDRTYGMPLFALALNFAWEIVYALYVAESPLERSAPHRLWDGLRSAYFWEGRMEPCSIHEKHLGTIFWLTTVWAILGHWTFAKWWIDNDIGQKEGKFYRGRVGPDTTELGFWSALLCQVVLSVASLVSLLVRRHTGGVSWGIWGSRMMGSVLGLYGNYGWLWWGWREAHKYFANPFAVFMLVTCLLSDFVYPFFFMGFRRTEKVLADGRKVAADFVDVGEKKVR</sequence>
<keyword evidence="3 6" id="KW-0812">Transmembrane</keyword>
<dbReference type="PANTHER" id="PTHR42038">
    <property type="match status" value="1"/>
</dbReference>
<feature type="transmembrane region" description="Helical" evidence="6">
    <location>
        <begin position="152"/>
        <end position="174"/>
    </location>
</feature>
<evidence type="ECO:0000256" key="1">
    <source>
        <dbReference type="ARBA" id="ARBA00004141"/>
    </source>
</evidence>
<evidence type="ECO:0000256" key="2">
    <source>
        <dbReference type="ARBA" id="ARBA00006757"/>
    </source>
</evidence>
<feature type="transmembrane region" description="Helical" evidence="6">
    <location>
        <begin position="186"/>
        <end position="208"/>
    </location>
</feature>
<comment type="similarity">
    <text evidence="2">Belongs to the paxB family.</text>
</comment>
<dbReference type="Proteomes" id="UP000184330">
    <property type="component" value="Unassembled WGS sequence"/>
</dbReference>
<keyword evidence="5 6" id="KW-0472">Membrane</keyword>
<dbReference type="STRING" id="576137.A0A1L7WRV9"/>
<reference evidence="7 8" key="1">
    <citation type="submission" date="2016-03" db="EMBL/GenBank/DDBJ databases">
        <authorList>
            <person name="Ploux O."/>
        </authorList>
    </citation>
    <scope>NUCLEOTIDE SEQUENCE [LARGE SCALE GENOMIC DNA]</scope>
    <source>
        <strain evidence="7 8">UAMH 11012</strain>
    </source>
</reference>
<accession>A0A1L7WRV9</accession>
<evidence type="ECO:0000256" key="6">
    <source>
        <dbReference type="SAM" id="Phobius"/>
    </source>
</evidence>
<dbReference type="InterPro" id="IPR039020">
    <property type="entry name" value="PaxB-like"/>
</dbReference>
<evidence type="ECO:0000256" key="4">
    <source>
        <dbReference type="ARBA" id="ARBA00022989"/>
    </source>
</evidence>
<dbReference type="GO" id="GO:0016020">
    <property type="term" value="C:membrane"/>
    <property type="evidence" value="ECO:0007669"/>
    <property type="project" value="UniProtKB-SubCell"/>
</dbReference>
<organism evidence="7 8">
    <name type="scientific">Phialocephala subalpina</name>
    <dbReference type="NCBI Taxonomy" id="576137"/>
    <lineage>
        <taxon>Eukaryota</taxon>
        <taxon>Fungi</taxon>
        <taxon>Dikarya</taxon>
        <taxon>Ascomycota</taxon>
        <taxon>Pezizomycotina</taxon>
        <taxon>Leotiomycetes</taxon>
        <taxon>Helotiales</taxon>
        <taxon>Mollisiaceae</taxon>
        <taxon>Phialocephala</taxon>
        <taxon>Phialocephala fortinii species complex</taxon>
    </lineage>
</organism>
<dbReference type="Pfam" id="PF25129">
    <property type="entry name" value="Pyr4-TMTC"/>
    <property type="match status" value="1"/>
</dbReference>
<dbReference type="OrthoDB" id="5294024at2759"/>
<dbReference type="AlphaFoldDB" id="A0A1L7WRV9"/>
<name>A0A1L7WRV9_9HELO</name>
<comment type="subcellular location">
    <subcellularLocation>
        <location evidence="1">Membrane</location>
        <topology evidence="1">Multi-pass membrane protein</topology>
    </subcellularLocation>
</comment>
<dbReference type="GO" id="GO:0016829">
    <property type="term" value="F:lyase activity"/>
    <property type="evidence" value="ECO:0007669"/>
    <property type="project" value="InterPro"/>
</dbReference>
<feature type="transmembrane region" description="Helical" evidence="6">
    <location>
        <begin position="16"/>
        <end position="38"/>
    </location>
</feature>
<proteinExistence type="inferred from homology"/>
<evidence type="ECO:0000313" key="8">
    <source>
        <dbReference type="Proteomes" id="UP000184330"/>
    </source>
</evidence>
<dbReference type="PANTHER" id="PTHR42038:SF2">
    <property type="entry name" value="TERPENE CYCLASE AUSL"/>
    <property type="match status" value="1"/>
</dbReference>
<keyword evidence="4 6" id="KW-1133">Transmembrane helix</keyword>
<dbReference type="EMBL" id="FJOG01000006">
    <property type="protein sequence ID" value="CZR55524.1"/>
    <property type="molecule type" value="Genomic_DNA"/>
</dbReference>
<keyword evidence="8" id="KW-1185">Reference proteome</keyword>
<evidence type="ECO:0000313" key="7">
    <source>
        <dbReference type="EMBL" id="CZR55524.1"/>
    </source>
</evidence>